<accession>A0A379C6I6</accession>
<comment type="function">
    <text evidence="6">The RuvA-RuvB-RuvC complex processes Holliday junction (HJ) DNA during genetic recombination and DNA repair, while the RuvA-RuvB complex plays an important role in the rescue of blocked DNA replication forks via replication fork reversal (RFR). RuvA specifically binds to HJ cruciform DNA, conferring on it an open structure. The RuvB hexamer acts as an ATP-dependent pump, pulling dsDNA into and through the RuvAB complex. HJ branch migration allows RuvC to scan DNA until it finds its consensus sequence, where it cleaves and resolves the cruciform DNA.</text>
</comment>
<keyword evidence="9" id="KW-0378">Hydrolase</keyword>
<sequence length="198" mass="21983">MLDFIKGNISEIYEGEIVLDNNDIGYLISISQLDISKLSLNEELKIYLRLILREDNISLYGFLNKDSRTLFDLLNTVSSVGPKLSMTILGALGSSQLRSAILSEDANILTKSPGVGKKTANRIILELKDKISKKSFTEDLDLSILDSSDTIDINNDPALEALLSLGYNEYEAKIALRNVDQSQELSEIIRQALKVMAK</sequence>
<dbReference type="GO" id="GO:0000400">
    <property type="term" value="F:four-way junction DNA binding"/>
    <property type="evidence" value="ECO:0007669"/>
    <property type="project" value="UniProtKB-UniRule"/>
</dbReference>
<keyword evidence="4 6" id="KW-0233">DNA recombination</keyword>
<dbReference type="Pfam" id="PF07499">
    <property type="entry name" value="RuvA_C"/>
    <property type="match status" value="1"/>
</dbReference>
<keyword evidence="2 6" id="KW-0227">DNA damage</keyword>
<dbReference type="GO" id="GO:0006281">
    <property type="term" value="P:DNA repair"/>
    <property type="evidence" value="ECO:0007669"/>
    <property type="project" value="UniProtKB-UniRule"/>
</dbReference>
<gene>
    <name evidence="6 9" type="primary">ruvA</name>
    <name evidence="9" type="ORF">NCTC13149_01041</name>
</gene>
<comment type="subcellular location">
    <subcellularLocation>
        <location evidence="6">Cytoplasm</location>
    </subcellularLocation>
</comment>
<dbReference type="GO" id="GO:0005737">
    <property type="term" value="C:cytoplasm"/>
    <property type="evidence" value="ECO:0007669"/>
    <property type="project" value="UniProtKB-SubCell"/>
</dbReference>
<dbReference type="GO" id="GO:0048476">
    <property type="term" value="C:Holliday junction resolvase complex"/>
    <property type="evidence" value="ECO:0007669"/>
    <property type="project" value="UniProtKB-UniRule"/>
</dbReference>
<organism evidence="9 10">
    <name type="scientific">Peptoniphilus lacrimalis</name>
    <dbReference type="NCBI Taxonomy" id="33031"/>
    <lineage>
        <taxon>Bacteria</taxon>
        <taxon>Bacillati</taxon>
        <taxon>Bacillota</taxon>
        <taxon>Tissierellia</taxon>
        <taxon>Tissierellales</taxon>
        <taxon>Peptoniphilaceae</taxon>
        <taxon>Peptoniphilus</taxon>
    </lineage>
</organism>
<keyword evidence="5 6" id="KW-0234">DNA repair</keyword>
<dbReference type="InterPro" id="IPR012340">
    <property type="entry name" value="NA-bd_OB-fold"/>
</dbReference>
<dbReference type="GO" id="GO:0009379">
    <property type="term" value="C:Holliday junction helicase complex"/>
    <property type="evidence" value="ECO:0007669"/>
    <property type="project" value="InterPro"/>
</dbReference>
<dbReference type="AlphaFoldDB" id="A0A379C6I6"/>
<dbReference type="Proteomes" id="UP000255517">
    <property type="component" value="Unassembled WGS sequence"/>
</dbReference>
<evidence type="ECO:0000256" key="2">
    <source>
        <dbReference type="ARBA" id="ARBA00022763"/>
    </source>
</evidence>
<feature type="domain" description="Holliday junction DNA helicase RuvA C-terminal" evidence="8">
    <location>
        <begin position="158"/>
        <end position="196"/>
    </location>
</feature>
<dbReference type="GO" id="GO:0006310">
    <property type="term" value="P:DNA recombination"/>
    <property type="evidence" value="ECO:0007669"/>
    <property type="project" value="UniProtKB-UniRule"/>
</dbReference>
<evidence type="ECO:0000256" key="3">
    <source>
        <dbReference type="ARBA" id="ARBA00023125"/>
    </source>
</evidence>
<reference evidence="9 10" key="1">
    <citation type="submission" date="2018-06" db="EMBL/GenBank/DDBJ databases">
        <authorList>
            <consortium name="Pathogen Informatics"/>
            <person name="Doyle S."/>
        </authorList>
    </citation>
    <scope>NUCLEOTIDE SEQUENCE [LARGE SCALE GENOMIC DNA]</scope>
    <source>
        <strain evidence="9 10">NCTC13149</strain>
    </source>
</reference>
<dbReference type="SUPFAM" id="SSF47781">
    <property type="entry name" value="RuvA domain 2-like"/>
    <property type="match status" value="1"/>
</dbReference>
<dbReference type="SUPFAM" id="SSF50249">
    <property type="entry name" value="Nucleic acid-binding proteins"/>
    <property type="match status" value="1"/>
</dbReference>
<evidence type="ECO:0000256" key="6">
    <source>
        <dbReference type="HAMAP-Rule" id="MF_00031"/>
    </source>
</evidence>
<evidence type="ECO:0000256" key="4">
    <source>
        <dbReference type="ARBA" id="ARBA00023172"/>
    </source>
</evidence>
<dbReference type="GO" id="GO:0005524">
    <property type="term" value="F:ATP binding"/>
    <property type="evidence" value="ECO:0007669"/>
    <property type="project" value="InterPro"/>
</dbReference>
<dbReference type="CDD" id="cd14332">
    <property type="entry name" value="UBA_RuvA_C"/>
    <property type="match status" value="1"/>
</dbReference>
<dbReference type="HAMAP" id="MF_00031">
    <property type="entry name" value="DNA_HJ_migration_RuvA"/>
    <property type="match status" value="1"/>
</dbReference>
<comment type="subunit">
    <text evidence="6">Homotetramer. Forms an RuvA(8)-RuvB(12)-Holliday junction (HJ) complex. HJ DNA is sandwiched between 2 RuvA tetramers; dsDNA enters through RuvA and exits via RuvB. An RuvB hexamer assembles on each DNA strand where it exits the tetramer. Each RuvB hexamer is contacted by two RuvA subunits (via domain III) on 2 adjacent RuvB subunits; this complex drives branch migration. In the full resolvosome a probable DNA-RuvA(4)-RuvB(12)-RuvC(2) complex forms which resolves the HJ.</text>
</comment>
<keyword evidence="9" id="KW-0547">Nucleotide-binding</keyword>
<feature type="region of interest" description="Domain III" evidence="6">
    <location>
        <begin position="151"/>
        <end position="198"/>
    </location>
</feature>
<dbReference type="SUPFAM" id="SSF46929">
    <property type="entry name" value="DNA helicase RuvA subunit, C-terminal domain"/>
    <property type="match status" value="1"/>
</dbReference>
<dbReference type="GO" id="GO:0016787">
    <property type="term" value="F:hydrolase activity"/>
    <property type="evidence" value="ECO:0007669"/>
    <property type="project" value="UniProtKB-KW"/>
</dbReference>
<dbReference type="Pfam" id="PF01330">
    <property type="entry name" value="RuvA_N"/>
    <property type="match status" value="1"/>
</dbReference>
<dbReference type="InterPro" id="IPR036267">
    <property type="entry name" value="RuvA_C_sf"/>
</dbReference>
<evidence type="ECO:0000256" key="1">
    <source>
        <dbReference type="ARBA" id="ARBA00022490"/>
    </source>
</evidence>
<dbReference type="Gene3D" id="1.10.8.10">
    <property type="entry name" value="DNA helicase RuvA subunit, C-terminal domain"/>
    <property type="match status" value="1"/>
</dbReference>
<dbReference type="Pfam" id="PF14520">
    <property type="entry name" value="HHH_5"/>
    <property type="match status" value="1"/>
</dbReference>
<keyword evidence="9" id="KW-0067">ATP-binding</keyword>
<dbReference type="InterPro" id="IPR013849">
    <property type="entry name" value="DNA_helicase_Holl-junc_RuvA_I"/>
</dbReference>
<protein>
    <recommendedName>
        <fullName evidence="6">Holliday junction branch migration complex subunit RuvA</fullName>
    </recommendedName>
</protein>
<dbReference type="RefSeq" id="WP_009344684.1">
    <property type="nucleotide sequence ID" value="NZ_CP165621.1"/>
</dbReference>
<keyword evidence="3 6" id="KW-0238">DNA-binding</keyword>
<evidence type="ECO:0000313" key="9">
    <source>
        <dbReference type="EMBL" id="SUB57207.1"/>
    </source>
</evidence>
<keyword evidence="1 6" id="KW-0963">Cytoplasm</keyword>
<comment type="caution">
    <text evidence="6">Lacks conserved residue(s) required for the propagation of feature annotation.</text>
</comment>
<dbReference type="EMBL" id="UGSZ01000001">
    <property type="protein sequence ID" value="SUB57207.1"/>
    <property type="molecule type" value="Genomic_DNA"/>
</dbReference>
<dbReference type="NCBIfam" id="TIGR00084">
    <property type="entry name" value="ruvA"/>
    <property type="match status" value="1"/>
</dbReference>
<evidence type="ECO:0000256" key="5">
    <source>
        <dbReference type="ARBA" id="ARBA00023204"/>
    </source>
</evidence>
<dbReference type="InterPro" id="IPR010994">
    <property type="entry name" value="RuvA_2-like"/>
</dbReference>
<comment type="similarity">
    <text evidence="6">Belongs to the RuvA family.</text>
</comment>
<keyword evidence="9" id="KW-0347">Helicase</keyword>
<dbReference type="Gene3D" id="1.10.150.20">
    <property type="entry name" value="5' to 3' exonuclease, C-terminal subdomain"/>
    <property type="match status" value="1"/>
</dbReference>
<dbReference type="InterPro" id="IPR000085">
    <property type="entry name" value="RuvA"/>
</dbReference>
<proteinExistence type="inferred from homology"/>
<dbReference type="Gene3D" id="2.40.50.140">
    <property type="entry name" value="Nucleic acid-binding proteins"/>
    <property type="match status" value="1"/>
</dbReference>
<dbReference type="STRING" id="1122949.GCA_000378725_01149"/>
<dbReference type="GO" id="GO:0009378">
    <property type="term" value="F:four-way junction helicase activity"/>
    <property type="evidence" value="ECO:0007669"/>
    <property type="project" value="InterPro"/>
</dbReference>
<dbReference type="OrthoDB" id="5293449at2"/>
<comment type="domain">
    <text evidence="6">Has three domains with a flexible linker between the domains II and III and assumes an 'L' shape. Domain III is highly mobile and contacts RuvB.</text>
</comment>
<dbReference type="InterPro" id="IPR011114">
    <property type="entry name" value="RuvA_C"/>
</dbReference>
<feature type="domain" description="DNA helicase Holliday junction RuvA type" evidence="7">
    <location>
        <begin position="1"/>
        <end position="61"/>
    </location>
</feature>
<evidence type="ECO:0000313" key="10">
    <source>
        <dbReference type="Proteomes" id="UP000255517"/>
    </source>
</evidence>
<evidence type="ECO:0000259" key="7">
    <source>
        <dbReference type="Pfam" id="PF01330"/>
    </source>
</evidence>
<name>A0A379C6I6_9FIRM</name>
<evidence type="ECO:0000259" key="8">
    <source>
        <dbReference type="Pfam" id="PF07499"/>
    </source>
</evidence>